<dbReference type="Gene3D" id="2.60.40.2310">
    <property type="match status" value="1"/>
</dbReference>
<evidence type="ECO:0000256" key="9">
    <source>
        <dbReference type="PIRSR" id="PIRSR615500-1"/>
    </source>
</evidence>
<dbReference type="Proteomes" id="UP001202328">
    <property type="component" value="Unassembled WGS sequence"/>
</dbReference>
<accession>A0AAD4SLG8</accession>
<feature type="domain" description="PA" evidence="14">
    <location>
        <begin position="377"/>
        <end position="463"/>
    </location>
</feature>
<keyword evidence="4 10" id="KW-0645">Protease</keyword>
<dbReference type="AlphaFoldDB" id="A0AAD4SLG8"/>
<dbReference type="Gene3D" id="3.40.50.200">
    <property type="entry name" value="Peptidase S8/S53 domain"/>
    <property type="match status" value="1"/>
</dbReference>
<evidence type="ECO:0000256" key="2">
    <source>
        <dbReference type="ARBA" id="ARBA00011073"/>
    </source>
</evidence>
<evidence type="ECO:0000256" key="4">
    <source>
        <dbReference type="ARBA" id="ARBA00022670"/>
    </source>
</evidence>
<evidence type="ECO:0000256" key="1">
    <source>
        <dbReference type="ARBA" id="ARBA00004613"/>
    </source>
</evidence>
<keyword evidence="5 12" id="KW-0732">Signal</keyword>
<feature type="active site" description="Charge relay system" evidence="9 10">
    <location>
        <position position="147"/>
    </location>
</feature>
<keyword evidence="7 10" id="KW-0720">Serine protease</keyword>
<dbReference type="FunFam" id="3.40.50.200:FF:000006">
    <property type="entry name" value="Subtilisin-like protease SBT1.5"/>
    <property type="match status" value="1"/>
</dbReference>
<dbReference type="Pfam" id="PF05922">
    <property type="entry name" value="Inhibitor_I9"/>
    <property type="match status" value="1"/>
</dbReference>
<evidence type="ECO:0000313" key="18">
    <source>
        <dbReference type="Proteomes" id="UP001202328"/>
    </source>
</evidence>
<dbReference type="SUPFAM" id="SSF52743">
    <property type="entry name" value="Subtilisin-like"/>
    <property type="match status" value="1"/>
</dbReference>
<evidence type="ECO:0000256" key="8">
    <source>
        <dbReference type="ARBA" id="ARBA00023180"/>
    </source>
</evidence>
<dbReference type="InterPro" id="IPR003137">
    <property type="entry name" value="PA_domain"/>
</dbReference>
<feature type="active site" description="Charge relay system" evidence="9 10">
    <location>
        <position position="549"/>
    </location>
</feature>
<dbReference type="GO" id="GO:0004252">
    <property type="term" value="F:serine-type endopeptidase activity"/>
    <property type="evidence" value="ECO:0007669"/>
    <property type="project" value="UniProtKB-UniRule"/>
</dbReference>
<dbReference type="PROSITE" id="PS00138">
    <property type="entry name" value="SUBTILASE_SER"/>
    <property type="match status" value="1"/>
</dbReference>
<dbReference type="GO" id="GO:0005576">
    <property type="term" value="C:extracellular region"/>
    <property type="evidence" value="ECO:0007669"/>
    <property type="project" value="UniProtKB-SubCell"/>
</dbReference>
<feature type="compositionally biased region" description="Basic and acidic residues" evidence="11">
    <location>
        <begin position="209"/>
        <end position="221"/>
    </location>
</feature>
<feature type="region of interest" description="Disordered" evidence="11">
    <location>
        <begin position="208"/>
        <end position="228"/>
    </location>
</feature>
<dbReference type="PRINTS" id="PR00723">
    <property type="entry name" value="SUBTILISIN"/>
</dbReference>
<proteinExistence type="inferred from homology"/>
<feature type="active site" description="Charge relay system" evidence="9 10">
    <location>
        <position position="220"/>
    </location>
</feature>
<dbReference type="InterPro" id="IPR037045">
    <property type="entry name" value="S8pro/Inhibitor_I9_sf"/>
</dbReference>
<evidence type="ECO:0000259" key="16">
    <source>
        <dbReference type="Pfam" id="PF17766"/>
    </source>
</evidence>
<dbReference type="Gene3D" id="3.30.70.80">
    <property type="entry name" value="Peptidase S8 propeptide/proteinase inhibitor I9"/>
    <property type="match status" value="1"/>
</dbReference>
<dbReference type="FunFam" id="3.50.30.30:FF:000005">
    <property type="entry name" value="subtilisin-like protease SBT1.5"/>
    <property type="match status" value="1"/>
</dbReference>
<dbReference type="InterPro" id="IPR041469">
    <property type="entry name" value="Subtilisin-like_FN3"/>
</dbReference>
<gene>
    <name evidence="17" type="ORF">MKW98_003903</name>
</gene>
<dbReference type="InterPro" id="IPR023828">
    <property type="entry name" value="Peptidase_S8_Ser-AS"/>
</dbReference>
<dbReference type="Pfam" id="PF17766">
    <property type="entry name" value="fn3_6"/>
    <property type="match status" value="1"/>
</dbReference>
<dbReference type="InterPro" id="IPR034197">
    <property type="entry name" value="Peptidases_S8_3"/>
</dbReference>
<evidence type="ECO:0000256" key="10">
    <source>
        <dbReference type="PROSITE-ProRule" id="PRU01240"/>
    </source>
</evidence>
<feature type="domain" description="Peptidase S8/S53" evidence="13">
    <location>
        <begin position="140"/>
        <end position="593"/>
    </location>
</feature>
<reference evidence="17" key="1">
    <citation type="submission" date="2022-04" db="EMBL/GenBank/DDBJ databases">
        <title>A functionally conserved STORR gene fusion in Papaver species that diverged 16.8 million years ago.</title>
        <authorList>
            <person name="Catania T."/>
        </authorList>
    </citation>
    <scope>NUCLEOTIDE SEQUENCE</scope>
    <source>
        <strain evidence="17">S-188037</strain>
    </source>
</reference>
<dbReference type="CDD" id="cd02120">
    <property type="entry name" value="PA_subtilisin_like"/>
    <property type="match status" value="1"/>
</dbReference>
<dbReference type="InterPro" id="IPR000209">
    <property type="entry name" value="Peptidase_S8/S53_dom"/>
</dbReference>
<dbReference type="PROSITE" id="PS51892">
    <property type="entry name" value="SUBTILASE"/>
    <property type="match status" value="1"/>
</dbReference>
<feature type="domain" description="Subtilisin-like protease fibronectin type-III" evidence="16">
    <location>
        <begin position="666"/>
        <end position="764"/>
    </location>
</feature>
<evidence type="ECO:0000259" key="14">
    <source>
        <dbReference type="Pfam" id="PF02225"/>
    </source>
</evidence>
<evidence type="ECO:0000256" key="12">
    <source>
        <dbReference type="SAM" id="SignalP"/>
    </source>
</evidence>
<evidence type="ECO:0000256" key="6">
    <source>
        <dbReference type="ARBA" id="ARBA00022801"/>
    </source>
</evidence>
<dbReference type="Pfam" id="PF00082">
    <property type="entry name" value="Peptidase_S8"/>
    <property type="match status" value="1"/>
</dbReference>
<evidence type="ECO:0000256" key="7">
    <source>
        <dbReference type="ARBA" id="ARBA00022825"/>
    </source>
</evidence>
<keyword evidence="18" id="KW-1185">Reference proteome</keyword>
<dbReference type="PANTHER" id="PTHR10795">
    <property type="entry name" value="PROPROTEIN CONVERTASE SUBTILISIN/KEXIN"/>
    <property type="match status" value="1"/>
</dbReference>
<dbReference type="GO" id="GO:0006508">
    <property type="term" value="P:proteolysis"/>
    <property type="evidence" value="ECO:0007669"/>
    <property type="project" value="UniProtKB-KW"/>
</dbReference>
<name>A0AAD4SLG8_9MAGN</name>
<keyword evidence="3" id="KW-0964">Secreted</keyword>
<comment type="subcellular location">
    <subcellularLocation>
        <location evidence="1">Secreted</location>
    </subcellularLocation>
</comment>
<feature type="chain" id="PRO_5042003367" evidence="12">
    <location>
        <begin position="30"/>
        <end position="776"/>
    </location>
</feature>
<keyword evidence="8" id="KW-0325">Glycoprotein</keyword>
<organism evidence="17 18">
    <name type="scientific">Papaver atlanticum</name>
    <dbReference type="NCBI Taxonomy" id="357466"/>
    <lineage>
        <taxon>Eukaryota</taxon>
        <taxon>Viridiplantae</taxon>
        <taxon>Streptophyta</taxon>
        <taxon>Embryophyta</taxon>
        <taxon>Tracheophyta</taxon>
        <taxon>Spermatophyta</taxon>
        <taxon>Magnoliopsida</taxon>
        <taxon>Ranunculales</taxon>
        <taxon>Papaveraceae</taxon>
        <taxon>Papaveroideae</taxon>
        <taxon>Papaver</taxon>
    </lineage>
</organism>
<evidence type="ECO:0000259" key="15">
    <source>
        <dbReference type="Pfam" id="PF05922"/>
    </source>
</evidence>
<dbReference type="InterPro" id="IPR010259">
    <property type="entry name" value="S8pro/Inhibitor_I9"/>
</dbReference>
<dbReference type="Pfam" id="PF02225">
    <property type="entry name" value="PA"/>
    <property type="match status" value="1"/>
</dbReference>
<feature type="signal peptide" evidence="12">
    <location>
        <begin position="1"/>
        <end position="29"/>
    </location>
</feature>
<dbReference type="CDD" id="cd04852">
    <property type="entry name" value="Peptidases_S8_3"/>
    <property type="match status" value="1"/>
</dbReference>
<evidence type="ECO:0000256" key="11">
    <source>
        <dbReference type="SAM" id="MobiDB-lite"/>
    </source>
</evidence>
<evidence type="ECO:0000256" key="5">
    <source>
        <dbReference type="ARBA" id="ARBA00022729"/>
    </source>
</evidence>
<comment type="similarity">
    <text evidence="2 10">Belongs to the peptidase S8 family.</text>
</comment>
<dbReference type="InterPro" id="IPR036852">
    <property type="entry name" value="Peptidase_S8/S53_dom_sf"/>
</dbReference>
<dbReference type="GO" id="GO:0048731">
    <property type="term" value="P:system development"/>
    <property type="evidence" value="ECO:0007669"/>
    <property type="project" value="UniProtKB-ARBA"/>
</dbReference>
<dbReference type="FunFam" id="3.30.70.80:FF:000003">
    <property type="entry name" value="Subtilisin-like protease SBT1.9"/>
    <property type="match status" value="1"/>
</dbReference>
<dbReference type="EMBL" id="JAJJMB010009474">
    <property type="protein sequence ID" value="KAI3913424.1"/>
    <property type="molecule type" value="Genomic_DNA"/>
</dbReference>
<feature type="domain" description="Inhibitor I9" evidence="15">
    <location>
        <begin position="35"/>
        <end position="114"/>
    </location>
</feature>
<dbReference type="InterPro" id="IPR045051">
    <property type="entry name" value="SBT"/>
</dbReference>
<sequence length="776" mass="82773">MEKKQKKSSTLPYLTIFLFLTSLTQTISSEEEQQTYIVHVSKPHKPQIFTTHQHWYTSTLSSLSSSNSIHSAKLLYTYDHTVHGFAARLTPSQASQLSKAPGIRTVLPERVRHIRTTRSPGFLGLNQASGLWPNSGYAEDVVIGVLDTGIWPERRSFSDVGLSAVPSTWKGICQVSSDFPATSCNKKVIGARYFSAGYEARYGPINETLESKSPRDTEGHGTHTASTAAGAPVKDAGFYEFAHGEARGMATKARLSIYKICWKEGCLDADILAALDQAISDGVDVISISVSLSGQNDYDDDSFAIGAFGAVEKGIFVSTAGGNSGPKEATVENIAPWLLTVGAVSMDRSFPVDTILGDGTKFRGISLYSGPGLDPKVQYPLVFAGDHGHRLCVPGTLNSDEVKGTIVVCDRGANSNVEKGSAVKLAGGIGMILACTATTGTTNSADLHILPSALVDPTAGDKIKEYIESAASPTATLVPHGTIIGPSPAAPQVASFSGRGPNEVTPQIIKPDIIAPGVNILASWTGAVSPSELSVDPRRVEFNFQSGTSMACPHVSGLAALLRKAHPKWSPAAIKSAIMTTAYNLDNLGGNIKDVFTDKDSTPHQQGSGHVDPNRAVDPGLIYDLGTDDYIKFLCSSEYDEDRIAVLVKDRTVDCSTMAFANGPGDLNYPSFSVVFKSDTEVVKYRRVVTNVGKSANAVYEAKVTNVGAVDVKVIPSKLVFNAQNKTLAYEIKFTSLAGKGDGEPKFGAIQWSDGAHIVRSPIAYSWDSSPYYSSI</sequence>
<keyword evidence="6 10" id="KW-0378">Hydrolase</keyword>
<evidence type="ECO:0000256" key="3">
    <source>
        <dbReference type="ARBA" id="ARBA00022525"/>
    </source>
</evidence>
<dbReference type="Gene3D" id="3.50.30.30">
    <property type="match status" value="1"/>
</dbReference>
<evidence type="ECO:0000313" key="17">
    <source>
        <dbReference type="EMBL" id="KAI3913424.1"/>
    </source>
</evidence>
<comment type="caution">
    <text evidence="17">The sequence shown here is derived from an EMBL/GenBank/DDBJ whole genome shotgun (WGS) entry which is preliminary data.</text>
</comment>
<dbReference type="InterPro" id="IPR015500">
    <property type="entry name" value="Peptidase_S8_subtilisin-rel"/>
</dbReference>
<protein>
    <submittedName>
        <fullName evidence="17">Uncharacterized protein</fullName>
    </submittedName>
</protein>
<evidence type="ECO:0000259" key="13">
    <source>
        <dbReference type="Pfam" id="PF00082"/>
    </source>
</evidence>